<feature type="transmembrane region" description="Helical" evidence="2">
    <location>
        <begin position="12"/>
        <end position="41"/>
    </location>
</feature>
<evidence type="ECO:0008006" key="5">
    <source>
        <dbReference type="Google" id="ProtNLM"/>
    </source>
</evidence>
<evidence type="ECO:0000256" key="1">
    <source>
        <dbReference type="SAM" id="MobiDB-lite"/>
    </source>
</evidence>
<keyword evidence="2" id="KW-1133">Transmembrane helix</keyword>
<name>A0A158J5Q5_9BURK</name>
<dbReference type="Proteomes" id="UP000054683">
    <property type="component" value="Unassembled WGS sequence"/>
</dbReference>
<accession>A0A158J5Q5</accession>
<evidence type="ECO:0000256" key="2">
    <source>
        <dbReference type="SAM" id="Phobius"/>
    </source>
</evidence>
<dbReference type="EMBL" id="FCOK02000071">
    <property type="protein sequence ID" value="SAL63773.1"/>
    <property type="molecule type" value="Genomic_DNA"/>
</dbReference>
<organism evidence="3 4">
    <name type="scientific">Caballeronia udeis</name>
    <dbReference type="NCBI Taxonomy" id="1232866"/>
    <lineage>
        <taxon>Bacteria</taxon>
        <taxon>Pseudomonadati</taxon>
        <taxon>Pseudomonadota</taxon>
        <taxon>Betaproteobacteria</taxon>
        <taxon>Burkholderiales</taxon>
        <taxon>Burkholderiaceae</taxon>
        <taxon>Caballeronia</taxon>
    </lineage>
</organism>
<gene>
    <name evidence="3" type="ORF">AWB69_07161</name>
</gene>
<evidence type="ECO:0000313" key="4">
    <source>
        <dbReference type="Proteomes" id="UP000054683"/>
    </source>
</evidence>
<reference evidence="3 4" key="1">
    <citation type="submission" date="2016-01" db="EMBL/GenBank/DDBJ databases">
        <authorList>
            <person name="Oliw E.H."/>
        </authorList>
    </citation>
    <scope>NUCLEOTIDE SEQUENCE [LARGE SCALE GENOMIC DNA]</scope>
    <source>
        <strain evidence="3">LMG 27134</strain>
    </source>
</reference>
<proteinExistence type="predicted"/>
<keyword evidence="2" id="KW-0472">Membrane</keyword>
<sequence>MKKRSALEICLPLALFVAACALSLPTLLIAIAWMTIGVISVGHRTLETFPTDGIRQEWLRGYRGACLLFYHLAWWPWYMRTPLRDNADRIRRHVFTGKKSPHRKSENPPDKLPDGKSEDANAGDAHRGERN</sequence>
<protein>
    <recommendedName>
        <fullName evidence="5">Lipoprotein</fullName>
    </recommendedName>
</protein>
<feature type="compositionally biased region" description="Basic and acidic residues" evidence="1">
    <location>
        <begin position="103"/>
        <end position="131"/>
    </location>
</feature>
<feature type="region of interest" description="Disordered" evidence="1">
    <location>
        <begin position="94"/>
        <end position="131"/>
    </location>
</feature>
<keyword evidence="2" id="KW-0812">Transmembrane</keyword>
<dbReference type="PROSITE" id="PS51257">
    <property type="entry name" value="PROKAR_LIPOPROTEIN"/>
    <property type="match status" value="1"/>
</dbReference>
<dbReference type="OrthoDB" id="9102970at2"/>
<dbReference type="RefSeq" id="WP_062091349.1">
    <property type="nucleotide sequence ID" value="NZ_FCOK02000071.1"/>
</dbReference>
<evidence type="ECO:0000313" key="3">
    <source>
        <dbReference type="EMBL" id="SAL63773.1"/>
    </source>
</evidence>
<dbReference type="AlphaFoldDB" id="A0A158J5Q5"/>